<reference evidence="1 2" key="1">
    <citation type="journal article" date="2022" name="Hortic Res">
        <title>A haplotype resolved chromosomal level avocado genome allows analysis of novel avocado genes.</title>
        <authorList>
            <person name="Nath O."/>
            <person name="Fletcher S.J."/>
            <person name="Hayward A."/>
            <person name="Shaw L.M."/>
            <person name="Masouleh A.K."/>
            <person name="Furtado A."/>
            <person name="Henry R.J."/>
            <person name="Mitter N."/>
        </authorList>
    </citation>
    <scope>NUCLEOTIDE SEQUENCE [LARGE SCALE GENOMIC DNA]</scope>
    <source>
        <strain evidence="2">cv. Hass</strain>
    </source>
</reference>
<sequence length="168" mass="19514">MGTVIGSELLVSEVLVRFGEVDSWMEDDEKTENREMGIWEREGIVWFDGDDDGKKMTLVLRGSVFVRFGEVDSWIEDDEKTENQEMVLFGLVELRGDEKEVVEYCWSFMGRKDDGDKGSVWLKEEKYMMAIEAQVRWEDDGLKMMSWVRRGRKDDGEKGAVMMKVAES</sequence>
<name>A0ACC2KM95_PERAE</name>
<proteinExistence type="predicted"/>
<evidence type="ECO:0000313" key="1">
    <source>
        <dbReference type="EMBL" id="KAJ8622048.1"/>
    </source>
</evidence>
<accession>A0ACC2KM95</accession>
<protein>
    <submittedName>
        <fullName evidence="1">Uncharacterized protein</fullName>
    </submittedName>
</protein>
<keyword evidence="2" id="KW-1185">Reference proteome</keyword>
<organism evidence="1 2">
    <name type="scientific">Persea americana</name>
    <name type="common">Avocado</name>
    <dbReference type="NCBI Taxonomy" id="3435"/>
    <lineage>
        <taxon>Eukaryota</taxon>
        <taxon>Viridiplantae</taxon>
        <taxon>Streptophyta</taxon>
        <taxon>Embryophyta</taxon>
        <taxon>Tracheophyta</taxon>
        <taxon>Spermatophyta</taxon>
        <taxon>Magnoliopsida</taxon>
        <taxon>Magnoliidae</taxon>
        <taxon>Laurales</taxon>
        <taxon>Lauraceae</taxon>
        <taxon>Persea</taxon>
    </lineage>
</organism>
<dbReference type="Proteomes" id="UP001234297">
    <property type="component" value="Chromosome 10"/>
</dbReference>
<gene>
    <name evidence="1" type="ORF">MRB53_030577</name>
</gene>
<comment type="caution">
    <text evidence="1">The sequence shown here is derived from an EMBL/GenBank/DDBJ whole genome shotgun (WGS) entry which is preliminary data.</text>
</comment>
<evidence type="ECO:0000313" key="2">
    <source>
        <dbReference type="Proteomes" id="UP001234297"/>
    </source>
</evidence>
<dbReference type="EMBL" id="CM056818">
    <property type="protein sequence ID" value="KAJ8622048.1"/>
    <property type="molecule type" value="Genomic_DNA"/>
</dbReference>